<dbReference type="RefSeq" id="WP_208843624.1">
    <property type="nucleotide sequence ID" value="NZ_CP072133.1"/>
</dbReference>
<evidence type="ECO:0000256" key="8">
    <source>
        <dbReference type="ARBA" id="ARBA00038408"/>
    </source>
</evidence>
<dbReference type="GO" id="GO:0005886">
    <property type="term" value="C:plasma membrane"/>
    <property type="evidence" value="ECO:0007669"/>
    <property type="project" value="UniProtKB-SubCell"/>
</dbReference>
<comment type="subcellular location">
    <subcellularLocation>
        <location evidence="1">Cell inner membrane</location>
        <topology evidence="1">Single-pass type II membrane protein</topology>
        <orientation evidence="1">Periplasmic side</orientation>
    </subcellularLocation>
</comment>
<evidence type="ECO:0000313" key="15">
    <source>
        <dbReference type="Proteomes" id="UP000664904"/>
    </source>
</evidence>
<dbReference type="SUPFAM" id="SSF109998">
    <property type="entry name" value="Triger factor/SurA peptide-binding domain-like"/>
    <property type="match status" value="1"/>
</dbReference>
<dbReference type="KEGG" id="pxi:J5O05_03540"/>
<dbReference type="SUPFAM" id="SSF54534">
    <property type="entry name" value="FKBP-like"/>
    <property type="match status" value="1"/>
</dbReference>
<evidence type="ECO:0000256" key="4">
    <source>
        <dbReference type="ARBA" id="ARBA00022692"/>
    </source>
</evidence>
<name>A0A975DHK7_9GAMM</name>
<evidence type="ECO:0000256" key="10">
    <source>
        <dbReference type="ARBA" id="ARBA00042775"/>
    </source>
</evidence>
<evidence type="ECO:0000256" key="6">
    <source>
        <dbReference type="ARBA" id="ARBA00023136"/>
    </source>
</evidence>
<keyword evidence="6 12" id="KW-0472">Membrane</keyword>
<evidence type="ECO:0000259" key="13">
    <source>
        <dbReference type="PROSITE" id="PS50198"/>
    </source>
</evidence>
<gene>
    <name evidence="14" type="primary">ppiD</name>
    <name evidence="14" type="ORF">J5O05_03540</name>
</gene>
<keyword evidence="7" id="KW-0143">Chaperone</keyword>
<dbReference type="AlphaFoldDB" id="A0A975DHK7"/>
<dbReference type="Pfam" id="PF13624">
    <property type="entry name" value="SurA_N_3"/>
    <property type="match status" value="1"/>
</dbReference>
<keyword evidence="11 14" id="KW-0413">Isomerase</keyword>
<evidence type="ECO:0000313" key="14">
    <source>
        <dbReference type="EMBL" id="QTH72001.1"/>
    </source>
</evidence>
<evidence type="ECO:0000256" key="5">
    <source>
        <dbReference type="ARBA" id="ARBA00022989"/>
    </source>
</evidence>
<dbReference type="InterPro" id="IPR052029">
    <property type="entry name" value="PpiD_chaperone"/>
</dbReference>
<evidence type="ECO:0000256" key="11">
    <source>
        <dbReference type="PROSITE-ProRule" id="PRU00278"/>
    </source>
</evidence>
<dbReference type="GO" id="GO:0003755">
    <property type="term" value="F:peptidyl-prolyl cis-trans isomerase activity"/>
    <property type="evidence" value="ECO:0007669"/>
    <property type="project" value="UniProtKB-KW"/>
</dbReference>
<dbReference type="PANTHER" id="PTHR47529">
    <property type="entry name" value="PEPTIDYL-PROLYL CIS-TRANS ISOMERASE D"/>
    <property type="match status" value="1"/>
</dbReference>
<dbReference type="Proteomes" id="UP000664904">
    <property type="component" value="Chromosome"/>
</dbReference>
<proteinExistence type="inferred from homology"/>
<dbReference type="InterPro" id="IPR000297">
    <property type="entry name" value="PPIase_PpiC"/>
</dbReference>
<dbReference type="InterPro" id="IPR027304">
    <property type="entry name" value="Trigger_fact/SurA_dom_sf"/>
</dbReference>
<accession>A0A975DHK7</accession>
<dbReference type="InterPro" id="IPR046357">
    <property type="entry name" value="PPIase_dom_sf"/>
</dbReference>
<dbReference type="Gene3D" id="3.10.50.40">
    <property type="match status" value="1"/>
</dbReference>
<keyword evidence="15" id="KW-1185">Reference proteome</keyword>
<evidence type="ECO:0000256" key="3">
    <source>
        <dbReference type="ARBA" id="ARBA00022519"/>
    </source>
</evidence>
<evidence type="ECO:0000256" key="7">
    <source>
        <dbReference type="ARBA" id="ARBA00023186"/>
    </source>
</evidence>
<keyword evidence="11" id="KW-0697">Rotamase</keyword>
<reference evidence="14" key="1">
    <citation type="submission" date="2021-03" db="EMBL/GenBank/DDBJ databases">
        <title>Complete Genome of Pseudoalteromonas xiamenensis STKMTI.2, a new potential marine bacterium producing anti-Vibrio compounds.</title>
        <authorList>
            <person name="Handayani D.P."/>
            <person name="Isnansetyo A."/>
            <person name="Istiqomah I."/>
            <person name="Jumina J."/>
        </authorList>
    </citation>
    <scope>NUCLEOTIDE SEQUENCE</scope>
    <source>
        <strain evidence="14">STKMTI.2</strain>
    </source>
</reference>
<comment type="similarity">
    <text evidence="8">Belongs to the PpiD chaperone family.</text>
</comment>
<keyword evidence="3" id="KW-0997">Cell inner membrane</keyword>
<dbReference type="Pfam" id="PF13616">
    <property type="entry name" value="Rotamase_3"/>
    <property type="match status" value="1"/>
</dbReference>
<organism evidence="14 15">
    <name type="scientific">Pseudoalteromonas xiamenensis</name>
    <dbReference type="NCBI Taxonomy" id="882626"/>
    <lineage>
        <taxon>Bacteria</taxon>
        <taxon>Pseudomonadati</taxon>
        <taxon>Pseudomonadota</taxon>
        <taxon>Gammaproteobacteria</taxon>
        <taxon>Alteromonadales</taxon>
        <taxon>Pseudoalteromonadaceae</taxon>
        <taxon>Pseudoalteromonas</taxon>
    </lineage>
</organism>
<sequence length="636" mass="70238">MLEKIREGSQGVVVKIILGLVILSFALAGIGGYLGRTTEQPVAEVNGVVIGQSDFARAFENERARLEQQFGEYFNQIAQDPNYMAQVRQGVVERLVQQELQTQLAKELGLRISDEKVKQTILEMPYFQMGGEFSNDRYLQVIRQMNYQPDSFREFLREDMTRSQLVQAVAGTDFVLENEVKSAMALEMQTRKVNYAILGKSTVVDTMSVSDDEVKDYYDLNQNLFQSEEQVAVEYIELSANDVQLASAPSEEDVKAYYEEQKSHYSEPERRRVAHILIDNSEDDAKAKEKAEAILARLNAGEDFAKLAETESSDVVSAEVGGDLDWIEKDMMDPAFEEAAFALTNKGDISGIVKSEFGYHIIKLTDLQQGKVKALADVHDELLAELERNAKVDAFYQKQTAIAEKAFEIADSLLDASEAAGVEVKKLPLMAKSALPEPLNNAAVTRVLATPEILEDRVNSEIVEVGPEHIVVVRIADYKPATTKPLDDVKDTIVKRLKTEKASTEVKAQADALYAKIQAGEAFDAVVSQANLDVKAEDALARRSYSVAPAIVKEAFKLPHPTESSKPVAVVELASGDAALVQLVAVNPVSVEEALNEQQSKNFEMAQANKNYITLLEALKAQADVKFVKVAAASQE</sequence>
<dbReference type="PROSITE" id="PS50198">
    <property type="entry name" value="PPIC_PPIASE_2"/>
    <property type="match status" value="1"/>
</dbReference>
<evidence type="ECO:0000256" key="1">
    <source>
        <dbReference type="ARBA" id="ARBA00004382"/>
    </source>
</evidence>
<dbReference type="PANTHER" id="PTHR47529:SF1">
    <property type="entry name" value="PERIPLASMIC CHAPERONE PPID"/>
    <property type="match status" value="1"/>
</dbReference>
<dbReference type="Gene3D" id="1.10.4030.10">
    <property type="entry name" value="Porin chaperone SurA, peptide-binding domain"/>
    <property type="match status" value="1"/>
</dbReference>
<protein>
    <recommendedName>
        <fullName evidence="9">Periplasmic chaperone PpiD</fullName>
    </recommendedName>
    <alternativeName>
        <fullName evidence="10">Periplasmic folding chaperone</fullName>
    </alternativeName>
</protein>
<dbReference type="EMBL" id="CP072133">
    <property type="protein sequence ID" value="QTH72001.1"/>
    <property type="molecule type" value="Genomic_DNA"/>
</dbReference>
<evidence type="ECO:0000256" key="9">
    <source>
        <dbReference type="ARBA" id="ARBA00040743"/>
    </source>
</evidence>
<evidence type="ECO:0000256" key="2">
    <source>
        <dbReference type="ARBA" id="ARBA00022475"/>
    </source>
</evidence>
<keyword evidence="2" id="KW-1003">Cell membrane</keyword>
<evidence type="ECO:0000256" key="12">
    <source>
        <dbReference type="SAM" id="Phobius"/>
    </source>
</evidence>
<keyword evidence="5 12" id="KW-1133">Transmembrane helix</keyword>
<keyword evidence="4 12" id="KW-0812">Transmembrane</keyword>
<dbReference type="NCBIfam" id="NF008054">
    <property type="entry name" value="PRK10788.1"/>
    <property type="match status" value="1"/>
</dbReference>
<feature type="transmembrane region" description="Helical" evidence="12">
    <location>
        <begin position="12"/>
        <end position="34"/>
    </location>
</feature>
<feature type="domain" description="PpiC" evidence="13">
    <location>
        <begin position="268"/>
        <end position="366"/>
    </location>
</feature>